<dbReference type="InterPro" id="IPR017871">
    <property type="entry name" value="ABC_transporter-like_CS"/>
</dbReference>
<gene>
    <name evidence="5" type="primary">ugpC_2</name>
    <name evidence="5" type="ORF">Mal52_39640</name>
</gene>
<dbReference type="PROSITE" id="PS00211">
    <property type="entry name" value="ABC_TRANSPORTER_1"/>
    <property type="match status" value="1"/>
</dbReference>
<name>A0A517ZSQ3_9PLAN</name>
<dbReference type="InterPro" id="IPR027417">
    <property type="entry name" value="P-loop_NTPase"/>
</dbReference>
<dbReference type="SUPFAM" id="SSF50331">
    <property type="entry name" value="MOP-like"/>
    <property type="match status" value="1"/>
</dbReference>
<dbReference type="RefSeq" id="WP_145377893.1">
    <property type="nucleotide sequence ID" value="NZ_CP036276.1"/>
</dbReference>
<feature type="domain" description="ABC transporter" evidence="4">
    <location>
        <begin position="4"/>
        <end position="235"/>
    </location>
</feature>
<evidence type="ECO:0000313" key="6">
    <source>
        <dbReference type="Proteomes" id="UP000319383"/>
    </source>
</evidence>
<dbReference type="EMBL" id="CP036276">
    <property type="protein sequence ID" value="QDU45470.1"/>
    <property type="molecule type" value="Genomic_DNA"/>
</dbReference>
<dbReference type="SMART" id="SM00382">
    <property type="entry name" value="AAA"/>
    <property type="match status" value="1"/>
</dbReference>
<dbReference type="InterPro" id="IPR003439">
    <property type="entry name" value="ABC_transporter-like_ATP-bd"/>
</dbReference>
<dbReference type="InterPro" id="IPR015855">
    <property type="entry name" value="ABC_transpr_MalK-like"/>
</dbReference>
<dbReference type="Gene3D" id="2.40.50.140">
    <property type="entry name" value="Nucleic acid-binding proteins"/>
    <property type="match status" value="1"/>
</dbReference>
<keyword evidence="1" id="KW-0813">Transport</keyword>
<dbReference type="PANTHER" id="PTHR43875:SF1">
    <property type="entry name" value="OSMOPROTECTIVE COMPOUNDS UPTAKE ATP-BINDING PROTEIN GGTA"/>
    <property type="match status" value="1"/>
</dbReference>
<dbReference type="GO" id="GO:0016887">
    <property type="term" value="F:ATP hydrolysis activity"/>
    <property type="evidence" value="ECO:0007669"/>
    <property type="project" value="InterPro"/>
</dbReference>
<dbReference type="GO" id="GO:0055052">
    <property type="term" value="C:ATP-binding cassette (ABC) transporter complex, substrate-binding subunit-containing"/>
    <property type="evidence" value="ECO:0007669"/>
    <property type="project" value="TreeGrafter"/>
</dbReference>
<dbReference type="Pfam" id="PF08402">
    <property type="entry name" value="TOBE_2"/>
    <property type="match status" value="1"/>
</dbReference>
<accession>A0A517ZSQ3</accession>
<organism evidence="5 6">
    <name type="scientific">Symmachiella dynata</name>
    <dbReference type="NCBI Taxonomy" id="2527995"/>
    <lineage>
        <taxon>Bacteria</taxon>
        <taxon>Pseudomonadati</taxon>
        <taxon>Planctomycetota</taxon>
        <taxon>Planctomycetia</taxon>
        <taxon>Planctomycetales</taxon>
        <taxon>Planctomycetaceae</taxon>
        <taxon>Symmachiella</taxon>
    </lineage>
</organism>
<evidence type="ECO:0000313" key="5">
    <source>
        <dbReference type="EMBL" id="QDU45470.1"/>
    </source>
</evidence>
<dbReference type="Proteomes" id="UP000319383">
    <property type="component" value="Chromosome"/>
</dbReference>
<sequence length="366" mass="40729">MAEVDLQHVSKTYDGNIPAVVDVSLTVADQEFLVLVGPSGCGKSTLLRMIAGLEEVTDGTICIGERPVNNVPPKDRDVAMVFQNYALYPHMTVQQNLAFGLKLRKLPKTQIAERIQQAAALLGIEELLQRKPRELSGGQRQRVAVGRAIVRKPAVFLFDEPLSNLDARRRTEMRRELADLHRRLEATIVYVTHDQVEAMTLGDRIVVMNEGQVQQIGPPLELYDHPANRFVAGFLGTPSMNFWEGELRVTAESVSFHSGDITLPLPRNPQDQSVALDKQPVTLGLRPEHLSIVNHDINTATFPATVEDIQPLGGESLIYLKTGKQEFILRDQTHQTPQRNEQVTLKPNLTKAHLFTPQGTILPTTP</sequence>
<dbReference type="InterPro" id="IPR013611">
    <property type="entry name" value="Transp-assoc_OB_typ2"/>
</dbReference>
<protein>
    <submittedName>
        <fullName evidence="5">sn-glycerol-3-phosphate import ATP-binding protein UgpC</fullName>
    </submittedName>
</protein>
<dbReference type="GO" id="GO:0140359">
    <property type="term" value="F:ABC-type transporter activity"/>
    <property type="evidence" value="ECO:0007669"/>
    <property type="project" value="InterPro"/>
</dbReference>
<dbReference type="Gene3D" id="3.40.50.300">
    <property type="entry name" value="P-loop containing nucleotide triphosphate hydrolases"/>
    <property type="match status" value="1"/>
</dbReference>
<keyword evidence="6" id="KW-1185">Reference proteome</keyword>
<evidence type="ECO:0000259" key="4">
    <source>
        <dbReference type="PROSITE" id="PS50893"/>
    </source>
</evidence>
<dbReference type="PROSITE" id="PS50893">
    <property type="entry name" value="ABC_TRANSPORTER_2"/>
    <property type="match status" value="1"/>
</dbReference>
<evidence type="ECO:0000256" key="2">
    <source>
        <dbReference type="ARBA" id="ARBA00022741"/>
    </source>
</evidence>
<dbReference type="Gene3D" id="2.40.50.100">
    <property type="match status" value="1"/>
</dbReference>
<dbReference type="Pfam" id="PF00005">
    <property type="entry name" value="ABC_tran"/>
    <property type="match status" value="1"/>
</dbReference>
<dbReference type="GO" id="GO:0005524">
    <property type="term" value="F:ATP binding"/>
    <property type="evidence" value="ECO:0007669"/>
    <property type="project" value="UniProtKB-KW"/>
</dbReference>
<evidence type="ECO:0000256" key="1">
    <source>
        <dbReference type="ARBA" id="ARBA00022448"/>
    </source>
</evidence>
<keyword evidence="2" id="KW-0547">Nucleotide-binding</keyword>
<reference evidence="5 6" key="1">
    <citation type="submission" date="2019-02" db="EMBL/GenBank/DDBJ databases">
        <title>Deep-cultivation of Planctomycetes and their phenomic and genomic characterization uncovers novel biology.</title>
        <authorList>
            <person name="Wiegand S."/>
            <person name="Jogler M."/>
            <person name="Boedeker C."/>
            <person name="Pinto D."/>
            <person name="Vollmers J."/>
            <person name="Rivas-Marin E."/>
            <person name="Kohn T."/>
            <person name="Peeters S.H."/>
            <person name="Heuer A."/>
            <person name="Rast P."/>
            <person name="Oberbeckmann S."/>
            <person name="Bunk B."/>
            <person name="Jeske O."/>
            <person name="Meyerdierks A."/>
            <person name="Storesund J.E."/>
            <person name="Kallscheuer N."/>
            <person name="Luecker S."/>
            <person name="Lage O.M."/>
            <person name="Pohl T."/>
            <person name="Merkel B.J."/>
            <person name="Hornburger P."/>
            <person name="Mueller R.-W."/>
            <person name="Bruemmer F."/>
            <person name="Labrenz M."/>
            <person name="Spormann A.M."/>
            <person name="Op den Camp H."/>
            <person name="Overmann J."/>
            <person name="Amann R."/>
            <person name="Jetten M.S.M."/>
            <person name="Mascher T."/>
            <person name="Medema M.H."/>
            <person name="Devos D.P."/>
            <person name="Kaster A.-K."/>
            <person name="Ovreas L."/>
            <person name="Rohde M."/>
            <person name="Galperin M.Y."/>
            <person name="Jogler C."/>
        </authorList>
    </citation>
    <scope>NUCLEOTIDE SEQUENCE [LARGE SCALE GENOMIC DNA]</scope>
    <source>
        <strain evidence="5 6">Mal52</strain>
    </source>
</reference>
<dbReference type="KEGG" id="sdyn:Mal52_39640"/>
<dbReference type="GO" id="GO:0008643">
    <property type="term" value="P:carbohydrate transport"/>
    <property type="evidence" value="ECO:0007669"/>
    <property type="project" value="InterPro"/>
</dbReference>
<dbReference type="InterPro" id="IPR003593">
    <property type="entry name" value="AAA+_ATPase"/>
</dbReference>
<dbReference type="SUPFAM" id="SSF52540">
    <property type="entry name" value="P-loop containing nucleoside triphosphate hydrolases"/>
    <property type="match status" value="1"/>
</dbReference>
<dbReference type="InterPro" id="IPR008995">
    <property type="entry name" value="Mo/tungstate-bd_C_term_dom"/>
</dbReference>
<dbReference type="AlphaFoldDB" id="A0A517ZSQ3"/>
<evidence type="ECO:0000256" key="3">
    <source>
        <dbReference type="ARBA" id="ARBA00022840"/>
    </source>
</evidence>
<dbReference type="CDD" id="cd03301">
    <property type="entry name" value="ABC_MalK_N"/>
    <property type="match status" value="1"/>
</dbReference>
<dbReference type="PANTHER" id="PTHR43875">
    <property type="entry name" value="MALTODEXTRIN IMPORT ATP-BINDING PROTEIN MSMX"/>
    <property type="match status" value="1"/>
</dbReference>
<proteinExistence type="predicted"/>
<dbReference type="FunFam" id="3.40.50.300:FF:000042">
    <property type="entry name" value="Maltose/maltodextrin ABC transporter, ATP-binding protein"/>
    <property type="match status" value="1"/>
</dbReference>
<dbReference type="InterPro" id="IPR047641">
    <property type="entry name" value="ABC_transpr_MalK/UgpC-like"/>
</dbReference>
<dbReference type="InterPro" id="IPR012340">
    <property type="entry name" value="NA-bd_OB-fold"/>
</dbReference>
<keyword evidence="3 5" id="KW-0067">ATP-binding</keyword>
<dbReference type="NCBIfam" id="NF008653">
    <property type="entry name" value="PRK11650.1"/>
    <property type="match status" value="1"/>
</dbReference>